<keyword evidence="4" id="KW-1185">Reference proteome</keyword>
<protein>
    <submittedName>
        <fullName evidence="3">Uncharacterized protein</fullName>
    </submittedName>
</protein>
<keyword evidence="2" id="KW-0812">Transmembrane</keyword>
<evidence type="ECO:0000313" key="4">
    <source>
        <dbReference type="Proteomes" id="UP000831113"/>
    </source>
</evidence>
<gene>
    <name evidence="3" type="ORF">MTX78_12150</name>
</gene>
<keyword evidence="2" id="KW-1133">Transmembrane helix</keyword>
<dbReference type="RefSeq" id="WP_243794257.1">
    <property type="nucleotide sequence ID" value="NZ_CP094669.1"/>
</dbReference>
<reference evidence="3 4" key="1">
    <citation type="submission" date="2022-03" db="EMBL/GenBank/DDBJ databases">
        <title>Hymenobactersp. isolated from the air.</title>
        <authorList>
            <person name="Won M."/>
            <person name="Kwon S.-W."/>
        </authorList>
    </citation>
    <scope>NUCLEOTIDE SEQUENCE [LARGE SCALE GENOMIC DNA]</scope>
    <source>
        <strain evidence="3 4">KACC 21982</strain>
    </source>
</reference>
<accession>A0ABY4CRK0</accession>
<feature type="compositionally biased region" description="Basic and acidic residues" evidence="1">
    <location>
        <begin position="32"/>
        <end position="43"/>
    </location>
</feature>
<proteinExistence type="predicted"/>
<evidence type="ECO:0000256" key="2">
    <source>
        <dbReference type="SAM" id="Phobius"/>
    </source>
</evidence>
<evidence type="ECO:0000313" key="3">
    <source>
        <dbReference type="EMBL" id="UOG72880.1"/>
    </source>
</evidence>
<keyword evidence="2" id="KW-0472">Membrane</keyword>
<dbReference type="EMBL" id="CP094669">
    <property type="protein sequence ID" value="UOG72880.1"/>
    <property type="molecule type" value="Genomic_DNA"/>
</dbReference>
<sequence length="126" mass="14520">MPTSPNPKPTPDLNAIQAEKRPTRRGALQAAEQEKDWFEEDKRKGKHRRDQQARNLLHWVLLVLLVVAGIILLVGLVIRACHVFLPPEQFWLNKEQLEFIDHLFQLAGSGFLGGLMTRYLTRNIED</sequence>
<feature type="region of interest" description="Disordered" evidence="1">
    <location>
        <begin position="1"/>
        <end position="51"/>
    </location>
</feature>
<feature type="transmembrane region" description="Helical" evidence="2">
    <location>
        <begin position="56"/>
        <end position="79"/>
    </location>
</feature>
<evidence type="ECO:0000256" key="1">
    <source>
        <dbReference type="SAM" id="MobiDB-lite"/>
    </source>
</evidence>
<organism evidence="3 4">
    <name type="scientific">Hymenobacter tibetensis</name>
    <dbReference type="NCBI Taxonomy" id="497967"/>
    <lineage>
        <taxon>Bacteria</taxon>
        <taxon>Pseudomonadati</taxon>
        <taxon>Bacteroidota</taxon>
        <taxon>Cytophagia</taxon>
        <taxon>Cytophagales</taxon>
        <taxon>Hymenobacteraceae</taxon>
        <taxon>Hymenobacter</taxon>
    </lineage>
</organism>
<dbReference type="Proteomes" id="UP000831113">
    <property type="component" value="Chromosome"/>
</dbReference>
<feature type="compositionally biased region" description="Pro residues" evidence="1">
    <location>
        <begin position="1"/>
        <end position="10"/>
    </location>
</feature>
<name>A0ABY4CRK0_9BACT</name>